<feature type="transmembrane region" description="Helical" evidence="1">
    <location>
        <begin position="129"/>
        <end position="147"/>
    </location>
</feature>
<dbReference type="OrthoDB" id="8596391at2"/>
<dbReference type="EMBL" id="QJKC01000003">
    <property type="protein sequence ID" value="PXX49945.1"/>
    <property type="molecule type" value="Genomic_DNA"/>
</dbReference>
<comment type="caution">
    <text evidence="2">The sequence shown here is derived from an EMBL/GenBank/DDBJ whole genome shotgun (WGS) entry which is preliminary data.</text>
</comment>
<gene>
    <name evidence="2" type="ORF">DFR38_103125</name>
</gene>
<dbReference type="AlphaFoldDB" id="A0A318K6X7"/>
<dbReference type="RefSeq" id="WP_059286879.1">
    <property type="nucleotide sequence ID" value="NZ_LNQU01000120.1"/>
</dbReference>
<dbReference type="Proteomes" id="UP000248395">
    <property type="component" value="Unassembled WGS sequence"/>
</dbReference>
<feature type="transmembrane region" description="Helical" evidence="1">
    <location>
        <begin position="76"/>
        <end position="96"/>
    </location>
</feature>
<evidence type="ECO:0000256" key="1">
    <source>
        <dbReference type="SAM" id="Phobius"/>
    </source>
</evidence>
<proteinExistence type="predicted"/>
<keyword evidence="1" id="KW-0472">Membrane</keyword>
<keyword evidence="3" id="KW-1185">Reference proteome</keyword>
<name>A0A318K6X7_9NEIS</name>
<accession>A0A318K6X7</accession>
<protein>
    <submittedName>
        <fullName evidence="2">Putative membrane protein DUF2214</fullName>
    </submittedName>
</protein>
<evidence type="ECO:0000313" key="2">
    <source>
        <dbReference type="EMBL" id="PXX49945.1"/>
    </source>
</evidence>
<sequence>MLQWLFATLHLLALGCGLGALAARARNLAPPLDAAALTRCLRADNWWRLSLLLWLCSGAGLAYYHAAMLWQQGRPVPLAMAKLLGMLLLLLLEWRIRPLLSQCRQRLERGRLPAEELCSQLAGQSRRQLLLLLLLLMLSSAWQSGAFNTP</sequence>
<reference evidence="2 3" key="1">
    <citation type="submission" date="2018-05" db="EMBL/GenBank/DDBJ databases">
        <title>Genomic Encyclopedia of Type Strains, Phase IV (KMG-IV): sequencing the most valuable type-strain genomes for metagenomic binning, comparative biology and taxonomic classification.</title>
        <authorList>
            <person name="Goeker M."/>
        </authorList>
    </citation>
    <scope>NUCLEOTIDE SEQUENCE [LARGE SCALE GENOMIC DNA]</scope>
    <source>
        <strain evidence="2 3">DSM 25134</strain>
    </source>
</reference>
<organism evidence="2 3">
    <name type="scientific">Aquitalea magnusonii</name>
    <dbReference type="NCBI Taxonomy" id="332411"/>
    <lineage>
        <taxon>Bacteria</taxon>
        <taxon>Pseudomonadati</taxon>
        <taxon>Pseudomonadota</taxon>
        <taxon>Betaproteobacteria</taxon>
        <taxon>Neisseriales</taxon>
        <taxon>Chromobacteriaceae</taxon>
        <taxon>Aquitalea</taxon>
    </lineage>
</organism>
<evidence type="ECO:0000313" key="3">
    <source>
        <dbReference type="Proteomes" id="UP000248395"/>
    </source>
</evidence>
<feature type="transmembrane region" description="Helical" evidence="1">
    <location>
        <begin position="46"/>
        <end position="64"/>
    </location>
</feature>
<keyword evidence="1" id="KW-0812">Transmembrane</keyword>
<keyword evidence="1" id="KW-1133">Transmembrane helix</keyword>